<dbReference type="Proteomes" id="UP000790347">
    <property type="component" value="Unassembled WGS sequence"/>
</dbReference>
<organism evidence="1 2">
    <name type="scientific">Dermatophagoides farinae</name>
    <name type="common">American house dust mite</name>
    <dbReference type="NCBI Taxonomy" id="6954"/>
    <lineage>
        <taxon>Eukaryota</taxon>
        <taxon>Metazoa</taxon>
        <taxon>Ecdysozoa</taxon>
        <taxon>Arthropoda</taxon>
        <taxon>Chelicerata</taxon>
        <taxon>Arachnida</taxon>
        <taxon>Acari</taxon>
        <taxon>Acariformes</taxon>
        <taxon>Sarcoptiformes</taxon>
        <taxon>Astigmata</taxon>
        <taxon>Psoroptidia</taxon>
        <taxon>Analgoidea</taxon>
        <taxon>Pyroglyphidae</taxon>
        <taxon>Dermatophagoidinae</taxon>
        <taxon>Dermatophagoides</taxon>
    </lineage>
</organism>
<gene>
    <name evidence="1" type="ORF">DERF_015032</name>
</gene>
<proteinExistence type="predicted"/>
<dbReference type="AlphaFoldDB" id="A0A922HQ72"/>
<evidence type="ECO:0000313" key="1">
    <source>
        <dbReference type="EMBL" id="KAH9494341.1"/>
    </source>
</evidence>
<evidence type="ECO:0000313" key="2">
    <source>
        <dbReference type="Proteomes" id="UP000790347"/>
    </source>
</evidence>
<name>A0A922HQ72_DERFA</name>
<sequence>MDSSVLFSKDYDHHHHLPIIMDKIIKTSEKKGRCIQFFTHSKHILGKNVSVSTRVSITLSSSVKDGEKKNY</sequence>
<reference evidence="1" key="1">
    <citation type="submission" date="2013-05" db="EMBL/GenBank/DDBJ databases">
        <authorList>
            <person name="Yim A.K.Y."/>
            <person name="Chan T.F."/>
            <person name="Ji K.M."/>
            <person name="Liu X.Y."/>
            <person name="Zhou J.W."/>
            <person name="Li R.Q."/>
            <person name="Yang K.Y."/>
            <person name="Li J."/>
            <person name="Li M."/>
            <person name="Law P.T.W."/>
            <person name="Wu Y.L."/>
            <person name="Cai Z.L."/>
            <person name="Qin H."/>
            <person name="Bao Y."/>
            <person name="Leung R.K.K."/>
            <person name="Ng P.K.S."/>
            <person name="Zou J."/>
            <person name="Zhong X.J."/>
            <person name="Ran P.X."/>
            <person name="Zhong N.S."/>
            <person name="Liu Z.G."/>
            <person name="Tsui S.K.W."/>
        </authorList>
    </citation>
    <scope>NUCLEOTIDE SEQUENCE</scope>
    <source>
        <strain evidence="1">Derf</strain>
        <tissue evidence="1">Whole organism</tissue>
    </source>
</reference>
<protein>
    <submittedName>
        <fullName evidence="1">Uncharacterized protein</fullName>
    </submittedName>
</protein>
<comment type="caution">
    <text evidence="1">The sequence shown here is derived from an EMBL/GenBank/DDBJ whole genome shotgun (WGS) entry which is preliminary data.</text>
</comment>
<keyword evidence="2" id="KW-1185">Reference proteome</keyword>
<reference evidence="1" key="2">
    <citation type="journal article" date="2022" name="Res Sq">
        <title>Comparative Genomics Reveals Insights into the Divergent Evolution of Astigmatic Mites and Household Pest Adaptations.</title>
        <authorList>
            <person name="Xiong Q."/>
            <person name="Wan A.T.-Y."/>
            <person name="Liu X.-Y."/>
            <person name="Fung C.S.-H."/>
            <person name="Xiao X."/>
            <person name="Malainual N."/>
            <person name="Hou J."/>
            <person name="Wang L."/>
            <person name="Wang M."/>
            <person name="Yang K."/>
            <person name="Cui Y."/>
            <person name="Leung E."/>
            <person name="Nong W."/>
            <person name="Shin S.-K."/>
            <person name="Au S."/>
            <person name="Jeong K.Y."/>
            <person name="Chew F.T."/>
            <person name="Hui J."/>
            <person name="Leung T.F."/>
            <person name="Tungtrongchitr A."/>
            <person name="Zhong N."/>
            <person name="Liu Z."/>
            <person name="Tsui S."/>
        </authorList>
    </citation>
    <scope>NUCLEOTIDE SEQUENCE</scope>
    <source>
        <strain evidence="1">Derf</strain>
        <tissue evidence="1">Whole organism</tissue>
    </source>
</reference>
<accession>A0A922HQ72</accession>
<dbReference type="EMBL" id="ASGP02000008">
    <property type="protein sequence ID" value="KAH9494341.1"/>
    <property type="molecule type" value="Genomic_DNA"/>
</dbReference>